<proteinExistence type="predicted"/>
<organism evidence="2 3">
    <name type="scientific">Sphingomonas cavernae</name>
    <dbReference type="NCBI Taxonomy" id="2320861"/>
    <lineage>
        <taxon>Bacteria</taxon>
        <taxon>Pseudomonadati</taxon>
        <taxon>Pseudomonadota</taxon>
        <taxon>Alphaproteobacteria</taxon>
        <taxon>Sphingomonadales</taxon>
        <taxon>Sphingomonadaceae</taxon>
        <taxon>Sphingomonas</taxon>
    </lineage>
</organism>
<accession>A0A418WR61</accession>
<comment type="caution">
    <text evidence="2">The sequence shown here is derived from an EMBL/GenBank/DDBJ whole genome shotgun (WGS) entry which is preliminary data.</text>
</comment>
<feature type="signal peptide" evidence="1">
    <location>
        <begin position="1"/>
        <end position="28"/>
    </location>
</feature>
<evidence type="ECO:0000256" key="1">
    <source>
        <dbReference type="SAM" id="SignalP"/>
    </source>
</evidence>
<keyword evidence="1" id="KW-0732">Signal</keyword>
<dbReference type="InterPro" id="IPR025514">
    <property type="entry name" value="DUF4402"/>
</dbReference>
<evidence type="ECO:0000313" key="2">
    <source>
        <dbReference type="EMBL" id="RJF93744.1"/>
    </source>
</evidence>
<dbReference type="RefSeq" id="WP_119760161.1">
    <property type="nucleotide sequence ID" value="NZ_QYUM01000002.1"/>
</dbReference>
<gene>
    <name evidence="2" type="ORF">D3876_05470</name>
</gene>
<dbReference type="EMBL" id="QYUM01000002">
    <property type="protein sequence ID" value="RJF93744.1"/>
    <property type="molecule type" value="Genomic_DNA"/>
</dbReference>
<protein>
    <submittedName>
        <fullName evidence="2">DUF4402 domain-containing protein</fullName>
    </submittedName>
</protein>
<dbReference type="Proteomes" id="UP000286100">
    <property type="component" value="Unassembled WGS sequence"/>
</dbReference>
<evidence type="ECO:0000313" key="3">
    <source>
        <dbReference type="Proteomes" id="UP000286100"/>
    </source>
</evidence>
<name>A0A418WR61_9SPHN</name>
<keyword evidence="3" id="KW-1185">Reference proteome</keyword>
<dbReference type="AlphaFoldDB" id="A0A418WR61"/>
<dbReference type="OrthoDB" id="7407088at2"/>
<dbReference type="Pfam" id="PF14352">
    <property type="entry name" value="DUF4402"/>
    <property type="match status" value="1"/>
</dbReference>
<feature type="chain" id="PRO_5019496106" evidence="1">
    <location>
        <begin position="29"/>
        <end position="176"/>
    </location>
</feature>
<sequence>MKHCWTYASPGAALALLLAAATPPVARAQCQLCAPADARSTAEPARPLTIDVETGIDFSRVAIMSAAGGMVEVDATSGQRRVSGGLVDLGGLGLSGTVRLTGEPGRSVRISLPNRVRLVTPEGGTAELSEIVTDLPPTPRLGPDGRLRFAFGGRLSVDGRATGNFRGRIAIVADYE</sequence>
<reference evidence="2 3" key="1">
    <citation type="submission" date="2018-09" db="EMBL/GenBank/DDBJ databases">
        <authorList>
            <person name="Zhu H."/>
        </authorList>
    </citation>
    <scope>NUCLEOTIDE SEQUENCE [LARGE SCALE GENOMIC DNA]</scope>
    <source>
        <strain evidence="2 3">K2R01-6</strain>
    </source>
</reference>